<evidence type="ECO:0000313" key="6">
    <source>
        <dbReference type="Proteomes" id="UP000472277"/>
    </source>
</evidence>
<keyword evidence="6" id="KW-1185">Reference proteome</keyword>
<keyword evidence="2" id="KW-0677">Repeat</keyword>
<dbReference type="Proteomes" id="UP000472277">
    <property type="component" value="Chromosome 1"/>
</dbReference>
<dbReference type="InterPro" id="IPR013320">
    <property type="entry name" value="ConA-like_dom_sf"/>
</dbReference>
<dbReference type="InterPro" id="IPR032675">
    <property type="entry name" value="LRR_dom_sf"/>
</dbReference>
<evidence type="ECO:0000256" key="2">
    <source>
        <dbReference type="ARBA" id="ARBA00022737"/>
    </source>
</evidence>
<accession>A0A674AN11</accession>
<feature type="region of interest" description="Disordered" evidence="3">
    <location>
        <begin position="203"/>
        <end position="231"/>
    </location>
</feature>
<evidence type="ECO:0000256" key="1">
    <source>
        <dbReference type="ARBA" id="ARBA00022614"/>
    </source>
</evidence>
<evidence type="ECO:0000256" key="3">
    <source>
        <dbReference type="SAM" id="MobiDB-lite"/>
    </source>
</evidence>
<evidence type="ECO:0000313" key="5">
    <source>
        <dbReference type="Ensembl" id="ENSSTUP00000060804.1"/>
    </source>
</evidence>
<feature type="compositionally biased region" description="Basic residues" evidence="3">
    <location>
        <begin position="203"/>
        <end position="221"/>
    </location>
</feature>
<proteinExistence type="predicted"/>
<keyword evidence="1" id="KW-0433">Leucine-rich repeat</keyword>
<dbReference type="SUPFAM" id="SSF49899">
    <property type="entry name" value="Concanavalin A-like lectins/glucanases"/>
    <property type="match status" value="1"/>
</dbReference>
<name>A0A674AN11_SALTR</name>
<dbReference type="GeneTree" id="ENSGT00940000162312"/>
<dbReference type="Ensembl" id="ENSSTUT00000064148.1">
    <property type="protein sequence ID" value="ENSSTUP00000060804.1"/>
    <property type="gene ID" value="ENSSTUG00000026385.1"/>
</dbReference>
<dbReference type="InterPro" id="IPR006574">
    <property type="entry name" value="PRY"/>
</dbReference>
<feature type="domain" description="SPRY-associated" evidence="4">
    <location>
        <begin position="137"/>
        <end position="189"/>
    </location>
</feature>
<organism evidence="5 6">
    <name type="scientific">Salmo trutta</name>
    <name type="common">Brown trout</name>
    <dbReference type="NCBI Taxonomy" id="8032"/>
    <lineage>
        <taxon>Eukaryota</taxon>
        <taxon>Metazoa</taxon>
        <taxon>Chordata</taxon>
        <taxon>Craniata</taxon>
        <taxon>Vertebrata</taxon>
        <taxon>Euteleostomi</taxon>
        <taxon>Actinopterygii</taxon>
        <taxon>Neopterygii</taxon>
        <taxon>Teleostei</taxon>
        <taxon>Protacanthopterygii</taxon>
        <taxon>Salmoniformes</taxon>
        <taxon>Salmonidae</taxon>
        <taxon>Salmoninae</taxon>
        <taxon>Salmo</taxon>
    </lineage>
</organism>
<dbReference type="Pfam" id="PF13765">
    <property type="entry name" value="PRY"/>
    <property type="match status" value="1"/>
</dbReference>
<dbReference type="SMART" id="SM00368">
    <property type="entry name" value="LRR_RI"/>
    <property type="match status" value="2"/>
</dbReference>
<dbReference type="Gene3D" id="3.80.10.10">
    <property type="entry name" value="Ribonuclease Inhibitor"/>
    <property type="match status" value="1"/>
</dbReference>
<sequence length="231" mass="26449">MHNTCIFINIYDEYFCKLMWLCKITGCFGSKTLLNVTRQCKLRFLDINMNFIEQNIHVLCNMKSYECHLMKIIKGCLVTEEGCASLVSALRSNPSHLRELDLSYNHPGDSGVRLLSAGLEDPHCRLEKLKYVEGLYVCDLTLDPNTVNRRLSLSEENRKVTCRTEKQPYPDHSERFEGCRQVLLDTHTHAGHTLSHILDTHTGHTHTGRTHAHTHTGHTQKTHTLNAHTDT</sequence>
<dbReference type="InterPro" id="IPR051261">
    <property type="entry name" value="NLR"/>
</dbReference>
<reference evidence="5" key="1">
    <citation type="submission" date="2021-04" db="EMBL/GenBank/DDBJ databases">
        <authorList>
            <consortium name="Wellcome Sanger Institute Data Sharing"/>
        </authorList>
    </citation>
    <scope>NUCLEOTIDE SEQUENCE [LARGE SCALE GENOMIC DNA]</scope>
</reference>
<protein>
    <recommendedName>
        <fullName evidence="4">SPRY-associated domain-containing protein</fullName>
    </recommendedName>
</protein>
<reference evidence="5" key="2">
    <citation type="submission" date="2025-08" db="UniProtKB">
        <authorList>
            <consortium name="Ensembl"/>
        </authorList>
    </citation>
    <scope>IDENTIFICATION</scope>
</reference>
<dbReference type="SMART" id="SM00589">
    <property type="entry name" value="PRY"/>
    <property type="match status" value="1"/>
</dbReference>
<dbReference type="InterPro" id="IPR043136">
    <property type="entry name" value="B30.2/SPRY_sf"/>
</dbReference>
<dbReference type="Gene3D" id="2.60.120.920">
    <property type="match status" value="1"/>
</dbReference>
<reference evidence="5" key="3">
    <citation type="submission" date="2025-09" db="UniProtKB">
        <authorList>
            <consortium name="Ensembl"/>
        </authorList>
    </citation>
    <scope>IDENTIFICATION</scope>
</reference>
<dbReference type="InParanoid" id="A0A674AN11"/>
<dbReference type="PANTHER" id="PTHR24106">
    <property type="entry name" value="NACHT, LRR AND CARD DOMAINS-CONTAINING"/>
    <property type="match status" value="1"/>
</dbReference>
<evidence type="ECO:0000259" key="4">
    <source>
        <dbReference type="SMART" id="SM00589"/>
    </source>
</evidence>
<dbReference type="SUPFAM" id="SSF52047">
    <property type="entry name" value="RNI-like"/>
    <property type="match status" value="1"/>
</dbReference>
<dbReference type="AlphaFoldDB" id="A0A674AN11"/>